<keyword evidence="11" id="KW-1185">Reference proteome</keyword>
<evidence type="ECO:0000256" key="2">
    <source>
        <dbReference type="ARBA" id="ARBA00022475"/>
    </source>
</evidence>
<dbReference type="RefSeq" id="WP_093363494.1">
    <property type="nucleotide sequence ID" value="NZ_FOZZ01000001.1"/>
</dbReference>
<accession>A0A1I6PFK4</accession>
<dbReference type="Pfam" id="PF13515">
    <property type="entry name" value="FUSC_2"/>
    <property type="match status" value="1"/>
</dbReference>
<feature type="transmembrane region" description="Helical" evidence="7">
    <location>
        <begin position="446"/>
        <end position="476"/>
    </location>
</feature>
<dbReference type="STRING" id="683125.SAMN05660206_101437"/>
<evidence type="ECO:0000256" key="1">
    <source>
        <dbReference type="ARBA" id="ARBA00004651"/>
    </source>
</evidence>
<feature type="transmembrane region" description="Helical" evidence="7">
    <location>
        <begin position="96"/>
        <end position="125"/>
    </location>
</feature>
<name>A0A1I6PFK4_9SPHI</name>
<sequence length="731" mass="83966">MNRTKEISHFFFSQYFAEGLKITLGCIVPVLICVSFGQMQAGTLISFGALLVGLSDTPGAPSHRRLGMISTAALTLLTYIIIVNINFSLSLTTITIALLSFIFSMFAVFNARAATVGSMCVLMMLFSVREELRPEDIWIHLAYIATGGAWYMLISMSMIQIRPYRIAQQELSESIRQVADYIRLKGKFYDPRVNIDDNYLKLIDKQVEVNTHQQSLRDILFQSKRSIKDTTKIGRYLTLVFTDIIDLFELSMTTQYDYHAIRHSYGHTDLLPKIKHVLYKIANEMDNMAYGLNANRIPKPLFNFDADIESLRRAVEEIEKEGINTIPLKKIIINIRTMVKSLDSIYGYGLSKISQIPKQEIDSASQFITRDQIDWKKFKSNLSLESSVFRHALRMAIVLSMTYLVLNLINFNANGIYWVLLTIMVILKPGWGLTQERNVQRLLGTVIGGIIGAIIVLTIHDETILFVLLVFFFLTAYSLFRVNYIVAVLFMTPYVLIMLSFNGQDSFDMAKERIFDTLLGGIIAFLSNYLIFPNWDSTQFRDNMRNLLIANYNYLTKALQMLNGEELTITDYKLARKEVYIASANMGSTFHRMLTEPKWRQKYTKEVNRFVILSHIFSSHVANFLVQVHEADNSVYNKEHVRLLRKILTETDKTIALLPQNEQHPFAPLNHYPELKQAGEDEEEDSILIMEQLQFLNKIASDIYKVTQELDHEPENTQLLIKTNTKNAESF</sequence>
<dbReference type="InterPro" id="IPR032692">
    <property type="entry name" value="YccS_N"/>
</dbReference>
<dbReference type="PANTHER" id="PTHR30509">
    <property type="entry name" value="P-HYDROXYBENZOIC ACID EFFLUX PUMP SUBUNIT-RELATED"/>
    <property type="match status" value="1"/>
</dbReference>
<proteinExistence type="inferred from homology"/>
<dbReference type="Pfam" id="PF12805">
    <property type="entry name" value="FUSC-like"/>
    <property type="match status" value="1"/>
</dbReference>
<feature type="domain" description="Integral membrane protein YccS N-terminal" evidence="8">
    <location>
        <begin position="76"/>
        <end position="345"/>
    </location>
</feature>
<dbReference type="EMBL" id="FOZZ01000001">
    <property type="protein sequence ID" value="SFS38940.1"/>
    <property type="molecule type" value="Genomic_DNA"/>
</dbReference>
<evidence type="ECO:0000259" key="8">
    <source>
        <dbReference type="Pfam" id="PF12805"/>
    </source>
</evidence>
<evidence type="ECO:0000256" key="5">
    <source>
        <dbReference type="ARBA" id="ARBA00023136"/>
    </source>
</evidence>
<keyword evidence="3 7" id="KW-0812">Transmembrane</keyword>
<dbReference type="GO" id="GO:0005886">
    <property type="term" value="C:plasma membrane"/>
    <property type="evidence" value="ECO:0007669"/>
    <property type="project" value="UniProtKB-SubCell"/>
</dbReference>
<evidence type="ECO:0000256" key="6">
    <source>
        <dbReference type="ARBA" id="ARBA00043993"/>
    </source>
</evidence>
<evidence type="ECO:0000313" key="11">
    <source>
        <dbReference type="Proteomes" id="UP000198785"/>
    </source>
</evidence>
<dbReference type="AlphaFoldDB" id="A0A1I6PFK4"/>
<protein>
    <submittedName>
        <fullName evidence="10">Uncharacterized membrane protein YccC</fullName>
    </submittedName>
</protein>
<keyword evidence="2" id="KW-1003">Cell membrane</keyword>
<comment type="similarity">
    <text evidence="6">Belongs to the YccS/YhfK family.</text>
</comment>
<evidence type="ECO:0000256" key="3">
    <source>
        <dbReference type="ARBA" id="ARBA00022692"/>
    </source>
</evidence>
<feature type="transmembrane region" description="Helical" evidence="7">
    <location>
        <begin position="482"/>
        <end position="502"/>
    </location>
</feature>
<feature type="transmembrane region" description="Helical" evidence="7">
    <location>
        <begin position="21"/>
        <end position="54"/>
    </location>
</feature>
<feature type="transmembrane region" description="Helical" evidence="7">
    <location>
        <begin position="415"/>
        <end position="434"/>
    </location>
</feature>
<feature type="domain" description="Integral membrane bound transporter" evidence="9">
    <location>
        <begin position="413"/>
        <end position="526"/>
    </location>
</feature>
<reference evidence="10 11" key="1">
    <citation type="submission" date="2016-10" db="EMBL/GenBank/DDBJ databases">
        <authorList>
            <person name="de Groot N.N."/>
        </authorList>
    </citation>
    <scope>NUCLEOTIDE SEQUENCE [LARGE SCALE GENOMIC DNA]</scope>
    <source>
        <strain evidence="10 11">DSM 22789</strain>
    </source>
</reference>
<gene>
    <name evidence="10" type="ORF">SAMN05660206_101437</name>
</gene>
<feature type="transmembrane region" description="Helical" evidence="7">
    <location>
        <begin position="66"/>
        <end position="89"/>
    </location>
</feature>
<feature type="transmembrane region" description="Helical" evidence="7">
    <location>
        <begin position="137"/>
        <end position="159"/>
    </location>
</feature>
<comment type="subcellular location">
    <subcellularLocation>
        <location evidence="1">Cell membrane</location>
        <topology evidence="1">Multi-pass membrane protein</topology>
    </subcellularLocation>
</comment>
<dbReference type="PANTHER" id="PTHR30509:SF23">
    <property type="entry name" value="INNER MEMBRANE PROTEIN"/>
    <property type="match status" value="1"/>
</dbReference>
<evidence type="ECO:0000256" key="4">
    <source>
        <dbReference type="ARBA" id="ARBA00022989"/>
    </source>
</evidence>
<evidence type="ECO:0000259" key="9">
    <source>
        <dbReference type="Pfam" id="PF13515"/>
    </source>
</evidence>
<keyword evidence="5 7" id="KW-0472">Membrane</keyword>
<dbReference type="InterPro" id="IPR049453">
    <property type="entry name" value="Memb_transporter_dom"/>
</dbReference>
<dbReference type="Proteomes" id="UP000198785">
    <property type="component" value="Unassembled WGS sequence"/>
</dbReference>
<evidence type="ECO:0000256" key="7">
    <source>
        <dbReference type="SAM" id="Phobius"/>
    </source>
</evidence>
<keyword evidence="4 7" id="KW-1133">Transmembrane helix</keyword>
<evidence type="ECO:0000313" key="10">
    <source>
        <dbReference type="EMBL" id="SFS38940.1"/>
    </source>
</evidence>
<organism evidence="10 11">
    <name type="scientific">Sphingobacterium wenxiniae</name>
    <dbReference type="NCBI Taxonomy" id="683125"/>
    <lineage>
        <taxon>Bacteria</taxon>
        <taxon>Pseudomonadati</taxon>
        <taxon>Bacteroidota</taxon>
        <taxon>Sphingobacteriia</taxon>
        <taxon>Sphingobacteriales</taxon>
        <taxon>Sphingobacteriaceae</taxon>
        <taxon>Sphingobacterium</taxon>
    </lineage>
</organism>
<dbReference type="OrthoDB" id="8670769at2"/>
<feature type="transmembrane region" description="Helical" evidence="7">
    <location>
        <begin position="514"/>
        <end position="532"/>
    </location>
</feature>